<sequence>MQVFVLLFNADTDNPGIHTISVGTQNLVLMFAQQDDAERYAMMLEAQDFAVPTVEKIDQEEIEEFCQDAGYEAYLIPENFMPQNEFERLLLAPPEANREETDWSSEDKPEREESELSNGELDRIRRQLEGLL</sequence>
<keyword evidence="3" id="KW-1185">Reference proteome</keyword>
<dbReference type="Pfam" id="PF11360">
    <property type="entry name" value="DUF3110"/>
    <property type="match status" value="1"/>
</dbReference>
<dbReference type="InterPro" id="IPR021503">
    <property type="entry name" value="DUF3110"/>
</dbReference>
<evidence type="ECO:0000313" key="2">
    <source>
        <dbReference type="EMBL" id="BAY59120.1"/>
    </source>
</evidence>
<feature type="compositionally biased region" description="Basic and acidic residues" evidence="1">
    <location>
        <begin position="96"/>
        <end position="111"/>
    </location>
</feature>
<dbReference type="Proteomes" id="UP000217895">
    <property type="component" value="Chromosome"/>
</dbReference>
<accession>A0A1Z4JQY9</accession>
<reference evidence="2 3" key="1">
    <citation type="submission" date="2017-06" db="EMBL/GenBank/DDBJ databases">
        <title>Genome sequencing of cyanobaciteial culture collection at National Institute for Environmental Studies (NIES).</title>
        <authorList>
            <person name="Hirose Y."/>
            <person name="Shimura Y."/>
            <person name="Fujisawa T."/>
            <person name="Nakamura Y."/>
            <person name="Kawachi M."/>
        </authorList>
    </citation>
    <scope>NUCLEOTIDE SEQUENCE [LARGE SCALE GENOMIC DNA]</scope>
    <source>
        <strain evidence="2 3">NIES-2135</strain>
    </source>
</reference>
<feature type="region of interest" description="Disordered" evidence="1">
    <location>
        <begin position="92"/>
        <end position="122"/>
    </location>
</feature>
<dbReference type="AlphaFoldDB" id="A0A1Z4JQY9"/>
<evidence type="ECO:0000256" key="1">
    <source>
        <dbReference type="SAM" id="MobiDB-lite"/>
    </source>
</evidence>
<organism evidence="2 3">
    <name type="scientific">Leptolyngbya boryana NIES-2135</name>
    <dbReference type="NCBI Taxonomy" id="1973484"/>
    <lineage>
        <taxon>Bacteria</taxon>
        <taxon>Bacillati</taxon>
        <taxon>Cyanobacteriota</taxon>
        <taxon>Cyanophyceae</taxon>
        <taxon>Leptolyngbyales</taxon>
        <taxon>Leptolyngbyaceae</taxon>
        <taxon>Leptolyngbya group</taxon>
        <taxon>Leptolyngbya</taxon>
    </lineage>
</organism>
<protein>
    <recommendedName>
        <fullName evidence="4">DUF3110 domain-containing protein</fullName>
    </recommendedName>
</protein>
<gene>
    <name evidence="2" type="ORF">NIES2135_59970</name>
</gene>
<name>A0A1Z4JQY9_LEPBY</name>
<evidence type="ECO:0008006" key="4">
    <source>
        <dbReference type="Google" id="ProtNLM"/>
    </source>
</evidence>
<dbReference type="EMBL" id="AP018203">
    <property type="protein sequence ID" value="BAY59120.1"/>
    <property type="molecule type" value="Genomic_DNA"/>
</dbReference>
<evidence type="ECO:0000313" key="3">
    <source>
        <dbReference type="Proteomes" id="UP000217895"/>
    </source>
</evidence>
<proteinExistence type="predicted"/>